<dbReference type="PANTHER" id="PTHR43537">
    <property type="entry name" value="TRANSCRIPTIONAL REGULATOR, GNTR FAMILY"/>
    <property type="match status" value="1"/>
</dbReference>
<evidence type="ECO:0000313" key="5">
    <source>
        <dbReference type="EMBL" id="AUH66345.1"/>
    </source>
</evidence>
<sequence>MDAESAQSGDHGADRTIPAAIADQLRREILNGDLPPGTQIKERDNADRLGISRTPLREAVRILAKEGLVTLRPLRSPIVAAPSLDEVRNEIAVLRMLELMSGELACRNATDAEIDRIREQALEVAELYDSGDKVDVFGLDMAMHSAIVAASHNAALARTHQEYLQRLWRIRFLSARQRHDMNRTLGDHAGMVDALTRRDPAEIRRHIDSHMTGMLRNIEAHFGAGSGAD</sequence>
<evidence type="ECO:0000313" key="6">
    <source>
        <dbReference type="Proteomes" id="UP000234530"/>
    </source>
</evidence>
<dbReference type="InterPro" id="IPR036390">
    <property type="entry name" value="WH_DNA-bd_sf"/>
</dbReference>
<dbReference type="Pfam" id="PF07729">
    <property type="entry name" value="FCD"/>
    <property type="match status" value="1"/>
</dbReference>
<evidence type="ECO:0000256" key="1">
    <source>
        <dbReference type="ARBA" id="ARBA00023015"/>
    </source>
</evidence>
<organism evidence="5 6">
    <name type="scientific">Paracoccus zhejiangensis</name>
    <dbReference type="NCBI Taxonomy" id="1077935"/>
    <lineage>
        <taxon>Bacteria</taxon>
        <taxon>Pseudomonadati</taxon>
        <taxon>Pseudomonadota</taxon>
        <taxon>Alphaproteobacteria</taxon>
        <taxon>Rhodobacterales</taxon>
        <taxon>Paracoccaceae</taxon>
        <taxon>Paracoccus</taxon>
    </lineage>
</organism>
<dbReference type="GO" id="GO:0003677">
    <property type="term" value="F:DNA binding"/>
    <property type="evidence" value="ECO:0007669"/>
    <property type="project" value="UniProtKB-KW"/>
</dbReference>
<dbReference type="SMART" id="SM00895">
    <property type="entry name" value="FCD"/>
    <property type="match status" value="1"/>
</dbReference>
<gene>
    <name evidence="5" type="ORF">CX676_12875</name>
</gene>
<dbReference type="AlphaFoldDB" id="A0A2H5F475"/>
<proteinExistence type="predicted"/>
<dbReference type="CDD" id="cd07377">
    <property type="entry name" value="WHTH_GntR"/>
    <property type="match status" value="1"/>
</dbReference>
<dbReference type="Proteomes" id="UP000234530">
    <property type="component" value="Chromosome"/>
</dbReference>
<protein>
    <submittedName>
        <fullName evidence="5">GntR family transcriptional regulator</fullName>
    </submittedName>
</protein>
<dbReference type="InterPro" id="IPR000524">
    <property type="entry name" value="Tscrpt_reg_HTH_GntR"/>
</dbReference>
<dbReference type="PRINTS" id="PR00035">
    <property type="entry name" value="HTHGNTR"/>
</dbReference>
<reference evidence="5 6" key="1">
    <citation type="journal article" date="2013" name="Antonie Van Leeuwenhoek">
        <title>Paracoccus zhejiangensis sp. nov., isolated from activated sludge in wastewater-treatment system.</title>
        <authorList>
            <person name="Wu Z.G."/>
            <person name="Zhang D.F."/>
            <person name="Liu Y.L."/>
            <person name="Wang F."/>
            <person name="Jiang X."/>
            <person name="Li C."/>
            <person name="Li S.P."/>
            <person name="Hong Q."/>
            <person name="Li W.J."/>
        </authorList>
    </citation>
    <scope>NUCLEOTIDE SEQUENCE [LARGE SCALE GENOMIC DNA]</scope>
    <source>
        <strain evidence="5 6">J6</strain>
    </source>
</reference>
<evidence type="ECO:0000256" key="2">
    <source>
        <dbReference type="ARBA" id="ARBA00023125"/>
    </source>
</evidence>
<dbReference type="Gene3D" id="1.20.120.530">
    <property type="entry name" value="GntR ligand-binding domain-like"/>
    <property type="match status" value="1"/>
</dbReference>
<dbReference type="Pfam" id="PF00392">
    <property type="entry name" value="GntR"/>
    <property type="match status" value="1"/>
</dbReference>
<dbReference type="EMBL" id="CP025430">
    <property type="protein sequence ID" value="AUH66345.1"/>
    <property type="molecule type" value="Genomic_DNA"/>
</dbReference>
<evidence type="ECO:0000259" key="4">
    <source>
        <dbReference type="PROSITE" id="PS50949"/>
    </source>
</evidence>
<dbReference type="SMART" id="SM00345">
    <property type="entry name" value="HTH_GNTR"/>
    <property type="match status" value="1"/>
</dbReference>
<dbReference type="SUPFAM" id="SSF46785">
    <property type="entry name" value="Winged helix' DNA-binding domain"/>
    <property type="match status" value="1"/>
</dbReference>
<dbReference type="OrthoDB" id="7834120at2"/>
<feature type="domain" description="HTH gntR-type" evidence="4">
    <location>
        <begin position="15"/>
        <end position="82"/>
    </location>
</feature>
<evidence type="ECO:0000256" key="3">
    <source>
        <dbReference type="ARBA" id="ARBA00023163"/>
    </source>
</evidence>
<dbReference type="Gene3D" id="1.10.10.10">
    <property type="entry name" value="Winged helix-like DNA-binding domain superfamily/Winged helix DNA-binding domain"/>
    <property type="match status" value="1"/>
</dbReference>
<keyword evidence="6" id="KW-1185">Reference proteome</keyword>
<dbReference type="GO" id="GO:0003700">
    <property type="term" value="F:DNA-binding transcription factor activity"/>
    <property type="evidence" value="ECO:0007669"/>
    <property type="project" value="InterPro"/>
</dbReference>
<dbReference type="PANTHER" id="PTHR43537:SF50">
    <property type="entry name" value="TRANSCRIPTIONAL REGULATORY PROTEIN"/>
    <property type="match status" value="1"/>
</dbReference>
<accession>A0A2H5F475</accession>
<keyword evidence="2" id="KW-0238">DNA-binding</keyword>
<dbReference type="InterPro" id="IPR036388">
    <property type="entry name" value="WH-like_DNA-bd_sf"/>
</dbReference>
<name>A0A2H5F475_9RHOB</name>
<keyword evidence="1" id="KW-0805">Transcription regulation</keyword>
<dbReference type="PROSITE" id="PS50949">
    <property type="entry name" value="HTH_GNTR"/>
    <property type="match status" value="1"/>
</dbReference>
<dbReference type="SUPFAM" id="SSF48008">
    <property type="entry name" value="GntR ligand-binding domain-like"/>
    <property type="match status" value="1"/>
</dbReference>
<dbReference type="KEGG" id="pzh:CX676_12875"/>
<keyword evidence="3" id="KW-0804">Transcription</keyword>
<dbReference type="InterPro" id="IPR008920">
    <property type="entry name" value="TF_FadR/GntR_C"/>
</dbReference>
<dbReference type="InterPro" id="IPR011711">
    <property type="entry name" value="GntR_C"/>
</dbReference>